<gene>
    <name evidence="2" type="ORF">EZMO1_2265</name>
</gene>
<protein>
    <submittedName>
        <fullName evidence="2">Radical SAM protein</fullName>
    </submittedName>
</protein>
<dbReference type="STRING" id="570277.EZMO1_2265"/>
<dbReference type="EMBL" id="CP013251">
    <property type="protein sequence ID" value="AMO56365.1"/>
    <property type="molecule type" value="Genomic_DNA"/>
</dbReference>
<name>A0A142BC89_9GAMM</name>
<reference evidence="2 3" key="1">
    <citation type="journal article" date="2016" name="Front. Microbiol.">
        <title>Genomic Insight into the Host-Endosymbiont Relationship of Endozoicomonas montiporae CL-33(T) with its Coral Host.</title>
        <authorList>
            <person name="Ding J.-Y."/>
            <person name="Shiu J.-H."/>
            <person name="Chen W.-M."/>
            <person name="Chiang Y.-R."/>
            <person name="Tang S.-L."/>
        </authorList>
    </citation>
    <scope>NUCLEOTIDE SEQUENCE [LARGE SCALE GENOMIC DNA]</scope>
    <source>
        <strain evidence="2 3">CL-33</strain>
    </source>
</reference>
<dbReference type="AlphaFoldDB" id="A0A142BC89"/>
<feature type="transmembrane region" description="Helical" evidence="1">
    <location>
        <begin position="20"/>
        <end position="40"/>
    </location>
</feature>
<keyword evidence="1" id="KW-1133">Transmembrane helix</keyword>
<dbReference type="PATRIC" id="fig|570277.3.peg.2436"/>
<proteinExistence type="predicted"/>
<dbReference type="Proteomes" id="UP000071065">
    <property type="component" value="Chromosome"/>
</dbReference>
<keyword evidence="1" id="KW-0812">Transmembrane</keyword>
<dbReference type="KEGG" id="emp:EZMO1_2265"/>
<accession>A0A142BC89</accession>
<evidence type="ECO:0000313" key="3">
    <source>
        <dbReference type="Proteomes" id="UP000071065"/>
    </source>
</evidence>
<keyword evidence="1" id="KW-0472">Membrane</keyword>
<organism evidence="2 3">
    <name type="scientific">Endozoicomonas montiporae CL-33</name>
    <dbReference type="NCBI Taxonomy" id="570277"/>
    <lineage>
        <taxon>Bacteria</taxon>
        <taxon>Pseudomonadati</taxon>
        <taxon>Pseudomonadota</taxon>
        <taxon>Gammaproteobacteria</taxon>
        <taxon>Oceanospirillales</taxon>
        <taxon>Endozoicomonadaceae</taxon>
        <taxon>Endozoicomonas</taxon>
    </lineage>
</organism>
<sequence length="96" mass="10838">MNCAAIPNRWFGVRTPRNSQLLLVVLPCPAIWIGLLMVIFRKRNWYYGSVDDLRRYCDEALSDADVIGLAVGTRPDCVPDPVLASDLHPLHHTHLT</sequence>
<evidence type="ECO:0000256" key="1">
    <source>
        <dbReference type="SAM" id="Phobius"/>
    </source>
</evidence>
<evidence type="ECO:0000313" key="2">
    <source>
        <dbReference type="EMBL" id="AMO56365.1"/>
    </source>
</evidence>